<evidence type="ECO:0000313" key="3">
    <source>
        <dbReference type="EMBL" id="KKB80882.1"/>
    </source>
</evidence>
<proteinExistence type="inferred from homology"/>
<dbReference type="OrthoDB" id="9790146at2"/>
<name>A0A0F5LH28_9HYPH</name>
<dbReference type="AlphaFoldDB" id="A0A0F5LH28"/>
<organism evidence="3 4">
    <name type="scientific">Devosia soli</name>
    <dbReference type="NCBI Taxonomy" id="361041"/>
    <lineage>
        <taxon>Bacteria</taxon>
        <taxon>Pseudomonadati</taxon>
        <taxon>Pseudomonadota</taxon>
        <taxon>Alphaproteobacteria</taxon>
        <taxon>Hyphomicrobiales</taxon>
        <taxon>Devosiaceae</taxon>
        <taxon>Devosia</taxon>
    </lineage>
</organism>
<evidence type="ECO:0008006" key="5">
    <source>
        <dbReference type="Google" id="ProtNLM"/>
    </source>
</evidence>
<keyword evidence="4" id="KW-1185">Reference proteome</keyword>
<evidence type="ECO:0000256" key="1">
    <source>
        <dbReference type="ARBA" id="ARBA00006484"/>
    </source>
</evidence>
<dbReference type="RefSeq" id="WP_046141234.1">
    <property type="nucleotide sequence ID" value="NZ_LAJG01000005.1"/>
</dbReference>
<dbReference type="PANTHER" id="PTHR42760">
    <property type="entry name" value="SHORT-CHAIN DEHYDROGENASES/REDUCTASES FAMILY MEMBER"/>
    <property type="match status" value="1"/>
</dbReference>
<dbReference type="Pfam" id="PF00106">
    <property type="entry name" value="adh_short"/>
    <property type="match status" value="1"/>
</dbReference>
<gene>
    <name evidence="3" type="ORF">VW35_01385</name>
</gene>
<dbReference type="InterPro" id="IPR020904">
    <property type="entry name" value="Sc_DH/Rdtase_CS"/>
</dbReference>
<dbReference type="FunFam" id="3.40.50.720:FF:000084">
    <property type="entry name" value="Short-chain dehydrogenase reductase"/>
    <property type="match status" value="1"/>
</dbReference>
<protein>
    <recommendedName>
        <fullName evidence="5">Short-chain dehydrogenase</fullName>
    </recommendedName>
</protein>
<dbReference type="Gene3D" id="3.40.50.720">
    <property type="entry name" value="NAD(P)-binding Rossmann-like Domain"/>
    <property type="match status" value="1"/>
</dbReference>
<dbReference type="PRINTS" id="PR00080">
    <property type="entry name" value="SDRFAMILY"/>
</dbReference>
<dbReference type="GO" id="GO:0016616">
    <property type="term" value="F:oxidoreductase activity, acting on the CH-OH group of donors, NAD or NADP as acceptor"/>
    <property type="evidence" value="ECO:0007669"/>
    <property type="project" value="TreeGrafter"/>
</dbReference>
<sequence length="241" mass="25681">MSGKLDGKIAIVTGAARGLGRAIAQLYGAEGATVYALDVLEDELQGIAKLPGDIRPRKLDLTDAESIEPTLKAIEAEAGRIDILINNAGIIFFKPVEAVTIADWDRLMGVNLKGAFLCVKAVAPGMKAQRAGAIINVSSNAGIVGDVDESTYCASKFGIEGLSRALAKEFAPYNVSVNIVTPGHAMHTPMSETTYSPELRKIWKDPIELAPAFVHLAVQDASGLNDQRIKAWDLVQEIAAR</sequence>
<evidence type="ECO:0000313" key="4">
    <source>
        <dbReference type="Proteomes" id="UP000033514"/>
    </source>
</evidence>
<dbReference type="InterPro" id="IPR036291">
    <property type="entry name" value="NAD(P)-bd_dom_sf"/>
</dbReference>
<dbReference type="InterPro" id="IPR002347">
    <property type="entry name" value="SDR_fam"/>
</dbReference>
<dbReference type="SUPFAM" id="SSF51735">
    <property type="entry name" value="NAD(P)-binding Rossmann-fold domains"/>
    <property type="match status" value="1"/>
</dbReference>
<reference evidence="3 4" key="1">
    <citation type="submission" date="2015-03" db="EMBL/GenBank/DDBJ databases">
        <authorList>
            <person name="Hassan Y.I."/>
            <person name="Lepp D."/>
            <person name="Zhou T."/>
        </authorList>
    </citation>
    <scope>NUCLEOTIDE SEQUENCE [LARGE SCALE GENOMIC DNA]</scope>
    <source>
        <strain evidence="3 4">GH2-10</strain>
    </source>
</reference>
<dbReference type="STRING" id="361041.VW35_01385"/>
<accession>A0A0F5LH28</accession>
<comment type="caution">
    <text evidence="3">The sequence shown here is derived from an EMBL/GenBank/DDBJ whole genome shotgun (WGS) entry which is preliminary data.</text>
</comment>
<evidence type="ECO:0000256" key="2">
    <source>
        <dbReference type="RuleBase" id="RU000363"/>
    </source>
</evidence>
<dbReference type="PROSITE" id="PS00061">
    <property type="entry name" value="ADH_SHORT"/>
    <property type="match status" value="1"/>
</dbReference>
<dbReference type="EMBL" id="LAJG01000005">
    <property type="protein sequence ID" value="KKB80882.1"/>
    <property type="molecule type" value="Genomic_DNA"/>
</dbReference>
<dbReference type="Proteomes" id="UP000033514">
    <property type="component" value="Unassembled WGS sequence"/>
</dbReference>
<comment type="similarity">
    <text evidence="1 2">Belongs to the short-chain dehydrogenases/reductases (SDR) family.</text>
</comment>
<dbReference type="PATRIC" id="fig|361041.3.peg.3665"/>
<dbReference type="PRINTS" id="PR00081">
    <property type="entry name" value="GDHRDH"/>
</dbReference>
<dbReference type="CDD" id="cd05233">
    <property type="entry name" value="SDR_c"/>
    <property type="match status" value="1"/>
</dbReference>